<keyword evidence="4" id="KW-0378">Hydrolase</keyword>
<feature type="region of interest" description="Disordered" evidence="7">
    <location>
        <begin position="644"/>
        <end position="695"/>
    </location>
</feature>
<dbReference type="EC" id="3.1.4.46" evidence="1"/>
<gene>
    <name evidence="9" type="ORF">HPP92_011619</name>
</gene>
<reference evidence="9 10" key="1">
    <citation type="journal article" date="2020" name="Nat. Food">
        <title>A phased Vanilla planifolia genome enables genetic improvement of flavour and production.</title>
        <authorList>
            <person name="Hasing T."/>
            <person name="Tang H."/>
            <person name="Brym M."/>
            <person name="Khazi F."/>
            <person name="Huang T."/>
            <person name="Chambers A.H."/>
        </authorList>
    </citation>
    <scope>NUCLEOTIDE SEQUENCE [LARGE SCALE GENOMIC DNA]</scope>
    <source>
        <tissue evidence="9">Leaf</tissue>
    </source>
</reference>
<dbReference type="SUPFAM" id="SSF51695">
    <property type="entry name" value="PLC-like phosphodiesterases"/>
    <property type="match status" value="2"/>
</dbReference>
<dbReference type="GO" id="GO:0008889">
    <property type="term" value="F:glycerophosphodiester phosphodiesterase activity"/>
    <property type="evidence" value="ECO:0007669"/>
    <property type="project" value="UniProtKB-EC"/>
</dbReference>
<evidence type="ECO:0000256" key="1">
    <source>
        <dbReference type="ARBA" id="ARBA00012247"/>
    </source>
</evidence>
<dbReference type="Gene3D" id="3.20.20.190">
    <property type="entry name" value="Phosphatidylinositol (PI) phosphodiesterase"/>
    <property type="match status" value="2"/>
</dbReference>
<dbReference type="GO" id="GO:0006629">
    <property type="term" value="P:lipid metabolic process"/>
    <property type="evidence" value="ECO:0007669"/>
    <property type="project" value="InterPro"/>
</dbReference>
<evidence type="ECO:0000256" key="7">
    <source>
        <dbReference type="SAM" id="MobiDB-lite"/>
    </source>
</evidence>
<feature type="compositionally biased region" description="Basic and acidic residues" evidence="7">
    <location>
        <begin position="1"/>
        <end position="13"/>
    </location>
</feature>
<name>A0A835V2J2_VANPL</name>
<dbReference type="FunFam" id="3.20.20.190:FF:000011">
    <property type="entry name" value="Glycerophosphodiester phosphodiesterase GDPDL3"/>
    <property type="match status" value="1"/>
</dbReference>
<proteinExistence type="predicted"/>
<evidence type="ECO:0000256" key="3">
    <source>
        <dbReference type="ARBA" id="ARBA00022798"/>
    </source>
</evidence>
<feature type="region of interest" description="Disordered" evidence="7">
    <location>
        <begin position="1"/>
        <end position="32"/>
    </location>
</feature>
<keyword evidence="2" id="KW-0732">Signal</keyword>
<dbReference type="PANTHER" id="PTHR43620">
    <property type="entry name" value="GLYCEROPHOSPHORYL DIESTER PHOSPHODIESTERASE"/>
    <property type="match status" value="1"/>
</dbReference>
<feature type="compositionally biased region" description="Pro residues" evidence="7">
    <location>
        <begin position="649"/>
        <end position="661"/>
    </location>
</feature>
<keyword evidence="3" id="KW-0319">Glycerol metabolism</keyword>
<evidence type="ECO:0000256" key="2">
    <source>
        <dbReference type="ARBA" id="ARBA00022729"/>
    </source>
</evidence>
<dbReference type="CDD" id="cd08604">
    <property type="entry name" value="GDPD_SHV3_repeat_2"/>
    <property type="match status" value="1"/>
</dbReference>
<dbReference type="PROSITE" id="PS51704">
    <property type="entry name" value="GP_PDE"/>
    <property type="match status" value="2"/>
</dbReference>
<feature type="compositionally biased region" description="Low complexity" evidence="7">
    <location>
        <begin position="662"/>
        <end position="680"/>
    </location>
</feature>
<evidence type="ECO:0000256" key="4">
    <source>
        <dbReference type="ARBA" id="ARBA00022801"/>
    </source>
</evidence>
<evidence type="ECO:0000256" key="5">
    <source>
        <dbReference type="ARBA" id="ARBA00023180"/>
    </source>
</evidence>
<feature type="domain" description="GP-PDE" evidence="8">
    <location>
        <begin position="319"/>
        <end position="618"/>
    </location>
</feature>
<dbReference type="EMBL" id="JADCNL010000005">
    <property type="protein sequence ID" value="KAG0480761.1"/>
    <property type="molecule type" value="Genomic_DNA"/>
</dbReference>
<dbReference type="Pfam" id="PF03009">
    <property type="entry name" value="GDPD"/>
    <property type="match status" value="1"/>
</dbReference>
<accession>A0A835V2J2</accession>
<protein>
    <recommendedName>
        <fullName evidence="1">glycerophosphodiester phosphodiesterase</fullName>
        <ecNumber evidence="1">3.1.4.46</ecNumber>
    </recommendedName>
</protein>
<organism evidence="9 10">
    <name type="scientific">Vanilla planifolia</name>
    <name type="common">Vanilla</name>
    <dbReference type="NCBI Taxonomy" id="51239"/>
    <lineage>
        <taxon>Eukaryota</taxon>
        <taxon>Viridiplantae</taxon>
        <taxon>Streptophyta</taxon>
        <taxon>Embryophyta</taxon>
        <taxon>Tracheophyta</taxon>
        <taxon>Spermatophyta</taxon>
        <taxon>Magnoliopsida</taxon>
        <taxon>Liliopsida</taxon>
        <taxon>Asparagales</taxon>
        <taxon>Orchidaceae</taxon>
        <taxon>Vanilloideae</taxon>
        <taxon>Vanilleae</taxon>
        <taxon>Vanilla</taxon>
    </lineage>
</organism>
<dbReference type="AlphaFoldDB" id="A0A835V2J2"/>
<evidence type="ECO:0000256" key="6">
    <source>
        <dbReference type="ARBA" id="ARBA00047512"/>
    </source>
</evidence>
<dbReference type="GO" id="GO:0006071">
    <property type="term" value="P:glycerol metabolic process"/>
    <property type="evidence" value="ECO:0007669"/>
    <property type="project" value="UniProtKB-KW"/>
</dbReference>
<dbReference type="PANTHER" id="PTHR43620:SF44">
    <property type="entry name" value="GLYCEROPHOSPHODIESTER PHOSPHODIESTERASE GDPDL6-RELATED"/>
    <property type="match status" value="1"/>
</dbReference>
<dbReference type="Proteomes" id="UP000636800">
    <property type="component" value="Chromosome 5"/>
</dbReference>
<comment type="catalytic activity">
    <reaction evidence="6">
        <text>a sn-glycero-3-phosphodiester + H2O = an alcohol + sn-glycerol 3-phosphate + H(+)</text>
        <dbReference type="Rhea" id="RHEA:12969"/>
        <dbReference type="ChEBI" id="CHEBI:15377"/>
        <dbReference type="ChEBI" id="CHEBI:15378"/>
        <dbReference type="ChEBI" id="CHEBI:30879"/>
        <dbReference type="ChEBI" id="CHEBI:57597"/>
        <dbReference type="ChEBI" id="CHEBI:83408"/>
        <dbReference type="EC" id="3.1.4.46"/>
    </reaction>
</comment>
<evidence type="ECO:0000313" key="10">
    <source>
        <dbReference type="Proteomes" id="UP000636800"/>
    </source>
</evidence>
<sequence>MEVEELGKEETCKTQRAAASSANPPPKWQTLSGSPPIVVARGGFSGVFPESSQYAYQFAMSPTTVKDVVLFCDLQLTKDSIGICKNDLRLDNSSNIASVFPKRGNTYKVNAQAVHGWFSVDFTADELFGNVTVIQDIFSRPSVFDGSMPMSTIDDFQQLKPPGLWLNVQYYTFYTEHKLDPLEYVTLASSDIRFNYISSPEISFLKGLDLSSMQMQPKLIFVSLAWMTMSRQQIRNMAATTLVANAHGLGLEVYVYGFANDMPGSYNYSYDPVSEYLQFIDNSKFSVDGVLTDFPSTASEAIACFAHNQKNATALTGQPLVITHNGASGVYPGCTDLAYKQAVDDGADIIDCSVQMSKDGVAFCLESTDLVGSTTAMPTFMSRISSVPEIQNNTGIFSFDLTWAEVQTLKPFLFSPYSRLGLVRNPAAKNVGRILTLPEFLAFAKGSSIPGILINIQNAAYLASEKGFAVVDAVSSALANASFDKDTTKRVLIQSDDTSVLSAFKKNPNYERVLLITEQVGDAPKRTVDEVKQFANAVNVIRSSLMAYNGAFLSHFTDITSKMQQANVSVYVSVLRNEFTTVAYDFFSDPVMEIASFVGGLGVDGLFTEFPATARAYLRSPCSNLDAKLPYTILPAEPGGITSLAAPESLPPAQSPAPPLEPADVVDPPLPPLAKVAATPQEAPADEGEASSQPPRHAVNVAPCLLLVVLSFICLSSR</sequence>
<evidence type="ECO:0000313" key="9">
    <source>
        <dbReference type="EMBL" id="KAG0480761.1"/>
    </source>
</evidence>
<keyword evidence="5" id="KW-0325">Glycoprotein</keyword>
<dbReference type="InterPro" id="IPR017946">
    <property type="entry name" value="PLC-like_Pdiesterase_TIM-brl"/>
</dbReference>
<comment type="caution">
    <text evidence="9">The sequence shown here is derived from an EMBL/GenBank/DDBJ whole genome shotgun (WGS) entry which is preliminary data.</text>
</comment>
<keyword evidence="10" id="KW-1185">Reference proteome</keyword>
<dbReference type="InterPro" id="IPR030395">
    <property type="entry name" value="GP_PDE_dom"/>
</dbReference>
<feature type="domain" description="GP-PDE" evidence="8">
    <location>
        <begin position="36"/>
        <end position="302"/>
    </location>
</feature>
<evidence type="ECO:0000259" key="8">
    <source>
        <dbReference type="PROSITE" id="PS51704"/>
    </source>
</evidence>